<dbReference type="InterPro" id="IPR015854">
    <property type="entry name" value="ABC_transpr_LolD-like"/>
</dbReference>
<dbReference type="GO" id="GO:0005886">
    <property type="term" value="C:plasma membrane"/>
    <property type="evidence" value="ECO:0007669"/>
    <property type="project" value="TreeGrafter"/>
</dbReference>
<evidence type="ECO:0000313" key="6">
    <source>
        <dbReference type="EMBL" id="CED92709.1"/>
    </source>
</evidence>
<keyword evidence="3 6" id="KW-0067">ATP-binding</keyword>
<proteinExistence type="predicted"/>
<dbReference type="SUPFAM" id="SSF52540">
    <property type="entry name" value="P-loop containing nucleoside triphosphate hydrolases"/>
    <property type="match status" value="1"/>
</dbReference>
<evidence type="ECO:0000256" key="4">
    <source>
        <dbReference type="SAM" id="MobiDB-lite"/>
    </source>
</evidence>
<dbReference type="PROSITE" id="PS00211">
    <property type="entry name" value="ABC_TRANSPORTER_1"/>
    <property type="match status" value="1"/>
</dbReference>
<dbReference type="InterPro" id="IPR017871">
    <property type="entry name" value="ABC_transporter-like_CS"/>
</dbReference>
<evidence type="ECO:0000256" key="2">
    <source>
        <dbReference type="ARBA" id="ARBA00022741"/>
    </source>
</evidence>
<dbReference type="Pfam" id="PF00005">
    <property type="entry name" value="ABC_tran"/>
    <property type="match status" value="1"/>
</dbReference>
<keyword evidence="6" id="KW-0449">Lipoprotein</keyword>
<keyword evidence="2" id="KW-0547">Nucleotide-binding</keyword>
<feature type="region of interest" description="Disordered" evidence="4">
    <location>
        <begin position="1"/>
        <end position="24"/>
    </location>
</feature>
<gene>
    <name evidence="6" type="ORF">AAM4_0689</name>
</gene>
<evidence type="ECO:0000256" key="3">
    <source>
        <dbReference type="ARBA" id="ARBA00022840"/>
    </source>
</evidence>
<dbReference type="RefSeq" id="WP_073330112.1">
    <property type="nucleotide sequence ID" value="NZ_LK995477.1"/>
</dbReference>
<keyword evidence="1" id="KW-0813">Transport</keyword>
<evidence type="ECO:0000256" key="1">
    <source>
        <dbReference type="ARBA" id="ARBA00022448"/>
    </source>
</evidence>
<organism evidence="6">
    <name type="scientific">Actinomyces succiniciruminis</name>
    <dbReference type="NCBI Taxonomy" id="1522002"/>
    <lineage>
        <taxon>Bacteria</taxon>
        <taxon>Bacillati</taxon>
        <taxon>Actinomycetota</taxon>
        <taxon>Actinomycetes</taxon>
        <taxon>Actinomycetales</taxon>
        <taxon>Actinomycetaceae</taxon>
        <taxon>Actinomyces</taxon>
    </lineage>
</organism>
<accession>A0A1L7RF29</accession>
<dbReference type="SMART" id="SM00382">
    <property type="entry name" value="AAA"/>
    <property type="match status" value="1"/>
</dbReference>
<dbReference type="EMBL" id="LK995477">
    <property type="protein sequence ID" value="CED92709.1"/>
    <property type="molecule type" value="Genomic_DNA"/>
</dbReference>
<dbReference type="AlphaFoldDB" id="A0A1L7RF29"/>
<dbReference type="PANTHER" id="PTHR24220:SF685">
    <property type="entry name" value="ABC TRANSPORTER RELATED"/>
    <property type="match status" value="1"/>
</dbReference>
<dbReference type="InterPro" id="IPR003593">
    <property type="entry name" value="AAA+_ATPase"/>
</dbReference>
<dbReference type="GO" id="GO:0022857">
    <property type="term" value="F:transmembrane transporter activity"/>
    <property type="evidence" value="ECO:0007669"/>
    <property type="project" value="TreeGrafter"/>
</dbReference>
<protein>
    <submittedName>
        <fullName evidence="6">Lipoprotein-releasing system ATP-binding protein LolD</fullName>
    </submittedName>
</protein>
<dbReference type="PANTHER" id="PTHR24220">
    <property type="entry name" value="IMPORT ATP-BINDING PROTEIN"/>
    <property type="match status" value="1"/>
</dbReference>
<dbReference type="InterPro" id="IPR027417">
    <property type="entry name" value="P-loop_NTPase"/>
</dbReference>
<dbReference type="GO" id="GO:0005524">
    <property type="term" value="F:ATP binding"/>
    <property type="evidence" value="ECO:0007669"/>
    <property type="project" value="UniProtKB-KW"/>
</dbReference>
<sequence length="262" mass="27110">MSTTPSAPNASAAPAASPTPSPASAPEVIVRARGLKLAFGATRALRGIDLDIATDEVLAITGPSGSGKSTLLHVLAGVLTPDAGSVLYGGRDVAALNEADRARLRLAEFGFIFQFGQLLPDLSALDNVTLPLLLAGASRREALTRAHAQLAALDLGDHERKLPTQLSGGQAQRVAVARALVTSPRILFADEPTGSLDSLAAEQTMGALLKAARAAHSALVIVTHDARIAAYADREVIIRDGRVSLNNGLLAAARPDGEEQTR</sequence>
<feature type="domain" description="ABC transporter" evidence="5">
    <location>
        <begin position="30"/>
        <end position="262"/>
    </location>
</feature>
<dbReference type="PROSITE" id="PS50893">
    <property type="entry name" value="ABC_TRANSPORTER_2"/>
    <property type="match status" value="1"/>
</dbReference>
<dbReference type="GO" id="GO:0016887">
    <property type="term" value="F:ATP hydrolysis activity"/>
    <property type="evidence" value="ECO:0007669"/>
    <property type="project" value="InterPro"/>
</dbReference>
<evidence type="ECO:0000259" key="5">
    <source>
        <dbReference type="PROSITE" id="PS50893"/>
    </source>
</evidence>
<dbReference type="Gene3D" id="3.40.50.300">
    <property type="entry name" value="P-loop containing nucleotide triphosphate hydrolases"/>
    <property type="match status" value="1"/>
</dbReference>
<dbReference type="InterPro" id="IPR017911">
    <property type="entry name" value="MacB-like_ATP-bd"/>
</dbReference>
<dbReference type="InterPro" id="IPR003439">
    <property type="entry name" value="ABC_transporter-like_ATP-bd"/>
</dbReference>
<feature type="compositionally biased region" description="Low complexity" evidence="4">
    <location>
        <begin position="1"/>
        <end position="16"/>
    </location>
</feature>
<reference evidence="6" key="1">
    <citation type="submission" date="2014-07" db="EMBL/GenBank/DDBJ databases">
        <authorList>
            <person name="Zhang J.E."/>
            <person name="Yang H."/>
            <person name="Guo J."/>
            <person name="Deng Z."/>
            <person name="Luo H."/>
            <person name="Luo M."/>
            <person name="Zhao B."/>
        </authorList>
    </citation>
    <scope>NUCLEOTIDE SEQUENCE</scope>
    <source>
        <strain evidence="6">AM4</strain>
    </source>
</reference>
<dbReference type="CDD" id="cd03255">
    <property type="entry name" value="ABC_MJ0796_LolCDE_FtsE"/>
    <property type="match status" value="1"/>
</dbReference>
<name>A0A1L7RF29_9ACTO</name>